<protein>
    <recommendedName>
        <fullName evidence="1">adenylyl-sulfate kinase</fullName>
        <ecNumber evidence="1">2.7.1.25</ecNumber>
    </recommendedName>
</protein>
<dbReference type="Gene3D" id="3.40.50.300">
    <property type="entry name" value="P-loop containing nucleotide triphosphate hydrolases"/>
    <property type="match status" value="1"/>
</dbReference>
<dbReference type="SUPFAM" id="SSF52540">
    <property type="entry name" value="P-loop containing nucleoside triphosphate hydrolases"/>
    <property type="match status" value="1"/>
</dbReference>
<dbReference type="Gene3D" id="3.10.400.10">
    <property type="entry name" value="Sulfate adenylyltransferase"/>
    <property type="match status" value="1"/>
</dbReference>
<name>A0ABQ0DVI8_9EUKA</name>
<evidence type="ECO:0000256" key="1">
    <source>
        <dbReference type="ARBA" id="ARBA00012121"/>
    </source>
</evidence>
<feature type="domain" description="ATP-sulfurylase PUA-like" evidence="6">
    <location>
        <begin position="8"/>
        <end position="106"/>
    </location>
</feature>
<keyword evidence="2" id="KW-0808">Transferase</keyword>
<dbReference type="InterPro" id="IPR025980">
    <property type="entry name" value="ATP-Sase_PUA-like_dom"/>
</dbReference>
<evidence type="ECO:0000256" key="3">
    <source>
        <dbReference type="ARBA" id="ARBA00022741"/>
    </source>
</evidence>
<keyword evidence="8" id="KW-1185">Reference proteome</keyword>
<comment type="caution">
    <text evidence="7">The sequence shown here is derived from an EMBL/GenBank/DDBJ whole genome shotgun (WGS) entry which is preliminary data.</text>
</comment>
<dbReference type="CDD" id="cd02027">
    <property type="entry name" value="APSK"/>
    <property type="match status" value="1"/>
</dbReference>
<accession>A0ABQ0DVI8</accession>
<evidence type="ECO:0000256" key="2">
    <source>
        <dbReference type="ARBA" id="ARBA00022679"/>
    </source>
</evidence>
<keyword evidence="4" id="KW-0067">ATP-binding</keyword>
<evidence type="ECO:0000256" key="4">
    <source>
        <dbReference type="ARBA" id="ARBA00022840"/>
    </source>
</evidence>
<dbReference type="NCBIfam" id="NF003013">
    <property type="entry name" value="PRK03846.1"/>
    <property type="match status" value="1"/>
</dbReference>
<dbReference type="InterPro" id="IPR027417">
    <property type="entry name" value="P-loop_NTPase"/>
</dbReference>
<evidence type="ECO:0000313" key="7">
    <source>
        <dbReference type="EMBL" id="GAB1226856.1"/>
    </source>
</evidence>
<evidence type="ECO:0000259" key="5">
    <source>
        <dbReference type="Pfam" id="PF01583"/>
    </source>
</evidence>
<dbReference type="EMBL" id="BAAFRS010000305">
    <property type="protein sequence ID" value="GAB1226856.1"/>
    <property type="molecule type" value="Genomic_DNA"/>
</dbReference>
<organism evidence="7 8">
    <name type="scientific">Entamoeba nuttalli</name>
    <dbReference type="NCBI Taxonomy" id="412467"/>
    <lineage>
        <taxon>Eukaryota</taxon>
        <taxon>Amoebozoa</taxon>
        <taxon>Evosea</taxon>
        <taxon>Archamoebae</taxon>
        <taxon>Mastigamoebida</taxon>
        <taxon>Entamoebidae</taxon>
        <taxon>Entamoeba</taxon>
    </lineage>
</organism>
<dbReference type="PANTHER" id="PTHR42700:SF1">
    <property type="entry name" value="SULFATE ADENYLYLTRANSFERASE"/>
    <property type="match status" value="1"/>
</dbReference>
<dbReference type="HAMAP" id="MF_00065">
    <property type="entry name" value="Adenylyl_sulf_kinase"/>
    <property type="match status" value="1"/>
</dbReference>
<dbReference type="PANTHER" id="PTHR42700">
    <property type="entry name" value="SULFATE ADENYLYLTRANSFERASE"/>
    <property type="match status" value="1"/>
</dbReference>
<proteinExistence type="inferred from homology"/>
<dbReference type="Proteomes" id="UP001628156">
    <property type="component" value="Unassembled WGS sequence"/>
</dbReference>
<dbReference type="InterPro" id="IPR050512">
    <property type="entry name" value="Sulf_AdTrans/APS_kinase"/>
</dbReference>
<dbReference type="InterPro" id="IPR015947">
    <property type="entry name" value="PUA-like_sf"/>
</dbReference>
<reference evidence="7 8" key="1">
    <citation type="journal article" date="2019" name="PLoS Negl. Trop. Dis.">
        <title>Whole genome sequencing of Entamoeba nuttalli reveals mammalian host-related molecular signatures and a novel octapeptide-repeat surface protein.</title>
        <authorList>
            <person name="Tanaka M."/>
            <person name="Makiuchi T."/>
            <person name="Komiyama T."/>
            <person name="Shiina T."/>
            <person name="Osaki K."/>
            <person name="Tachibana H."/>
        </authorList>
    </citation>
    <scope>NUCLEOTIDE SEQUENCE [LARGE SCALE GENOMIC DNA]</scope>
    <source>
        <strain evidence="7 8">P19-061405</strain>
    </source>
</reference>
<dbReference type="Pfam" id="PF01583">
    <property type="entry name" value="APS_kinase"/>
    <property type="match status" value="1"/>
</dbReference>
<evidence type="ECO:0000259" key="6">
    <source>
        <dbReference type="Pfam" id="PF14306"/>
    </source>
</evidence>
<dbReference type="InterPro" id="IPR002891">
    <property type="entry name" value="APS"/>
</dbReference>
<feature type="domain" description="APS kinase" evidence="5">
    <location>
        <begin position="301"/>
        <end position="452"/>
    </location>
</feature>
<dbReference type="EC" id="2.7.1.25" evidence="1"/>
<dbReference type="InterPro" id="IPR059117">
    <property type="entry name" value="APS_kinase_dom"/>
</dbReference>
<dbReference type="Pfam" id="PF14306">
    <property type="entry name" value="PUA_2"/>
    <property type="match status" value="1"/>
</dbReference>
<gene>
    <name evidence="7" type="ORF">ENUP19_0305G0105</name>
</gene>
<dbReference type="SUPFAM" id="SSF88697">
    <property type="entry name" value="PUA domain-like"/>
    <property type="match status" value="1"/>
</dbReference>
<keyword evidence="3" id="KW-0547">Nucleotide-binding</keyword>
<evidence type="ECO:0000313" key="8">
    <source>
        <dbReference type="Proteomes" id="UP001628156"/>
    </source>
</evidence>
<sequence>MAAAKIAEAAKFNYPDITLNSHDMGDFEQMMVNGYAPVNTYMSLKDVQQVISTGHMSNSTIFPKPVVLTLTKQEIKKIEKAKKLALRGPEGTLLGLLTPSEVFELPQGISNKRRNATMGITGKLEFVEPPPHYDYTELRKINKPTNPSIFHGIASPLLKPSIDQLKSLEKDGVKPHIDINVLNIPAPHPLVKTTQKYFKDITVTSHPHDSISSEDVILRGIIAKNRGFSHYLVPQCSPKEVSTSLKTIGIKPVVSATPSYFDKMSSSQLINSIRDGTAPNELLSKEDLDTFSEIYPPTDKQGLVCFFTGLSGSGKSVVSNAVIERLKQHTNRPIYLLDGDIVRTNLSSELGFSKAHRNINILRIGFVASLLARSGAIVVCAPIAPYREIRDEVRKMVSQYGNFVEIHNATPISVCEERDRKGLYAKARAGIIKGFTGIDDPYEAPLNPEIYLNTAGKSVDQCANIVIDYLTKKQYIK</sequence>
<dbReference type="NCBIfam" id="TIGR00455">
    <property type="entry name" value="apsK"/>
    <property type="match status" value="1"/>
</dbReference>